<dbReference type="GO" id="GO:0019646">
    <property type="term" value="P:aerobic electron transport chain"/>
    <property type="evidence" value="ECO:0007669"/>
    <property type="project" value="InterPro"/>
</dbReference>
<gene>
    <name evidence="9" type="ORF">FRUB_08765</name>
</gene>
<dbReference type="Gene3D" id="1.20.120.80">
    <property type="entry name" value="Cytochrome c oxidase, subunit III, four-helix bundle"/>
    <property type="match status" value="1"/>
</dbReference>
<evidence type="ECO:0000256" key="1">
    <source>
        <dbReference type="ARBA" id="ARBA00004141"/>
    </source>
</evidence>
<dbReference type="Proteomes" id="UP000214646">
    <property type="component" value="Unassembled WGS sequence"/>
</dbReference>
<keyword evidence="10" id="KW-1185">Reference proteome</keyword>
<comment type="similarity">
    <text evidence="2 6">Belongs to the cytochrome c oxidase subunit 3 family.</text>
</comment>
<feature type="transmembrane region" description="Helical" evidence="7">
    <location>
        <begin position="105"/>
        <end position="122"/>
    </location>
</feature>
<feature type="transmembrane region" description="Helical" evidence="7">
    <location>
        <begin position="33"/>
        <end position="56"/>
    </location>
</feature>
<dbReference type="AlphaFoldDB" id="A0A225D3X7"/>
<evidence type="ECO:0000313" key="9">
    <source>
        <dbReference type="EMBL" id="OWK36202.1"/>
    </source>
</evidence>
<feature type="transmembrane region" description="Helical" evidence="7">
    <location>
        <begin position="235"/>
        <end position="254"/>
    </location>
</feature>
<feature type="transmembrane region" description="Helical" evidence="7">
    <location>
        <begin position="190"/>
        <end position="215"/>
    </location>
</feature>
<dbReference type="EMBL" id="NIDE01000017">
    <property type="protein sequence ID" value="OWK36202.1"/>
    <property type="molecule type" value="Genomic_DNA"/>
</dbReference>
<dbReference type="PANTHER" id="PTHR11403:SF6">
    <property type="entry name" value="NITRIC OXIDE REDUCTASE SUBUNIT E"/>
    <property type="match status" value="1"/>
</dbReference>
<dbReference type="InterPro" id="IPR035973">
    <property type="entry name" value="Cyt_c_oxidase_su3-like_sf"/>
</dbReference>
<dbReference type="GO" id="GO:0004129">
    <property type="term" value="F:cytochrome-c oxidase activity"/>
    <property type="evidence" value="ECO:0007669"/>
    <property type="project" value="InterPro"/>
</dbReference>
<feature type="transmembrane region" description="Helical" evidence="7">
    <location>
        <begin position="68"/>
        <end position="93"/>
    </location>
</feature>
<keyword evidence="5 7" id="KW-0472">Membrane</keyword>
<dbReference type="SUPFAM" id="SSF81452">
    <property type="entry name" value="Cytochrome c oxidase subunit III-like"/>
    <property type="match status" value="1"/>
</dbReference>
<evidence type="ECO:0000256" key="2">
    <source>
        <dbReference type="ARBA" id="ARBA00010581"/>
    </source>
</evidence>
<evidence type="ECO:0000256" key="4">
    <source>
        <dbReference type="ARBA" id="ARBA00022989"/>
    </source>
</evidence>
<dbReference type="PROSITE" id="PS50253">
    <property type="entry name" value="COX3"/>
    <property type="match status" value="1"/>
</dbReference>
<dbReference type="InterPro" id="IPR024791">
    <property type="entry name" value="Cyt_c/ubiquinol_Oxase_su3"/>
</dbReference>
<accession>A0A225D3X7</accession>
<reference evidence="10" key="1">
    <citation type="submission" date="2017-06" db="EMBL/GenBank/DDBJ databases">
        <title>Genome analysis of Fimbriiglobus ruber SP5, the first member of the order Planctomycetales with confirmed chitinolytic capability.</title>
        <authorList>
            <person name="Ravin N.V."/>
            <person name="Rakitin A.L."/>
            <person name="Ivanova A.A."/>
            <person name="Beletsky A.V."/>
            <person name="Kulichevskaya I.S."/>
            <person name="Mardanov A.V."/>
            <person name="Dedysh S.N."/>
        </authorList>
    </citation>
    <scope>NUCLEOTIDE SEQUENCE [LARGE SCALE GENOMIC DNA]</scope>
    <source>
        <strain evidence="10">SP5</strain>
    </source>
</reference>
<name>A0A225D3X7_9BACT</name>
<organism evidence="9 10">
    <name type="scientific">Fimbriiglobus ruber</name>
    <dbReference type="NCBI Taxonomy" id="1908690"/>
    <lineage>
        <taxon>Bacteria</taxon>
        <taxon>Pseudomonadati</taxon>
        <taxon>Planctomycetota</taxon>
        <taxon>Planctomycetia</taxon>
        <taxon>Gemmatales</taxon>
        <taxon>Gemmataceae</taxon>
        <taxon>Fimbriiglobus</taxon>
    </lineage>
</organism>
<dbReference type="Pfam" id="PF00510">
    <property type="entry name" value="COX3"/>
    <property type="match status" value="2"/>
</dbReference>
<dbReference type="RefSeq" id="WP_088259244.1">
    <property type="nucleotide sequence ID" value="NZ_NIDE01000017.1"/>
</dbReference>
<evidence type="ECO:0000256" key="6">
    <source>
        <dbReference type="RuleBase" id="RU003376"/>
    </source>
</evidence>
<comment type="caution">
    <text evidence="9">The sequence shown here is derived from an EMBL/GenBank/DDBJ whole genome shotgun (WGS) entry which is preliminary data.</text>
</comment>
<proteinExistence type="inferred from homology"/>
<evidence type="ECO:0000259" key="8">
    <source>
        <dbReference type="PROSITE" id="PS50253"/>
    </source>
</evidence>
<evidence type="ECO:0000256" key="5">
    <source>
        <dbReference type="ARBA" id="ARBA00023136"/>
    </source>
</evidence>
<feature type="domain" description="Heme-copper oxidase subunit III family profile" evidence="8">
    <location>
        <begin position="1"/>
        <end position="256"/>
    </location>
</feature>
<keyword evidence="3 6" id="KW-0812">Transmembrane</keyword>
<evidence type="ECO:0000313" key="10">
    <source>
        <dbReference type="Proteomes" id="UP000214646"/>
    </source>
</evidence>
<dbReference type="PANTHER" id="PTHR11403">
    <property type="entry name" value="CYTOCHROME C OXIDASE SUBUNIT III"/>
    <property type="match status" value="1"/>
</dbReference>
<dbReference type="InterPro" id="IPR000298">
    <property type="entry name" value="Cyt_c_oxidase-like_su3"/>
</dbReference>
<keyword evidence="4 7" id="KW-1133">Transmembrane helix</keyword>
<sequence>MAASATAHAGEVNQAPVAHHFDNLLQQQATVRFGMWLFLITEVLFFAGVICAYTVYRIWYPREFEAGSAALNVGIASVNTFLLLASSLTITLGIRACYEGSAGRLRLWILATMVLGTAFLGLKMREYYLDYEEGLIPSQAKFVEWVPDGNGQFVPVHRSVFGEAVKKALEKEHVKTDNVNFDRVQLFFMFYYVMTGLHVLHMVVGLGLLLWQYILASTGFFNYPQRYIYIEVMSLYWHFVDIVWIFLVPLLYLAGHHTFEQAVEGFKQALGMTH</sequence>
<protein>
    <submittedName>
        <fullName evidence="9">Cytochrome c oxidase polypeptide III</fullName>
    </submittedName>
</protein>
<comment type="subcellular location">
    <subcellularLocation>
        <location evidence="6">Cell membrane</location>
        <topology evidence="6">Multi-pass membrane protein</topology>
    </subcellularLocation>
    <subcellularLocation>
        <location evidence="1">Membrane</location>
        <topology evidence="1">Multi-pass membrane protein</topology>
    </subcellularLocation>
</comment>
<evidence type="ECO:0000256" key="3">
    <source>
        <dbReference type="ARBA" id="ARBA00022692"/>
    </source>
</evidence>
<dbReference type="InterPro" id="IPR013833">
    <property type="entry name" value="Cyt_c_oxidase_su3_a-hlx"/>
</dbReference>
<evidence type="ECO:0000256" key="7">
    <source>
        <dbReference type="SAM" id="Phobius"/>
    </source>
</evidence>
<dbReference type="GO" id="GO:0005886">
    <property type="term" value="C:plasma membrane"/>
    <property type="evidence" value="ECO:0007669"/>
    <property type="project" value="UniProtKB-SubCell"/>
</dbReference>
<dbReference type="OrthoDB" id="9810850at2"/>